<comment type="similarity">
    <text evidence="1">Belongs to the carotenoid/retinoid oxidoreductase family. CrtISO subfamily.</text>
</comment>
<reference evidence="8" key="1">
    <citation type="submission" date="2014-12" db="EMBL/GenBank/DDBJ databases">
        <title>Insight into the proteome of Arion vulgaris.</title>
        <authorList>
            <person name="Aradska J."/>
            <person name="Bulat T."/>
            <person name="Smidak R."/>
            <person name="Sarate P."/>
            <person name="Gangsoo J."/>
            <person name="Sialana F."/>
            <person name="Bilban M."/>
            <person name="Lubec G."/>
        </authorList>
    </citation>
    <scope>NUCLEOTIDE SEQUENCE</scope>
    <source>
        <tissue evidence="8">Skin</tissue>
    </source>
</reference>
<evidence type="ECO:0000256" key="5">
    <source>
        <dbReference type="ARBA" id="ARBA00022857"/>
    </source>
</evidence>
<dbReference type="Pfam" id="PF13450">
    <property type="entry name" value="NAD_binding_8"/>
    <property type="match status" value="1"/>
</dbReference>
<proteinExistence type="inferred from homology"/>
<evidence type="ECO:0000256" key="3">
    <source>
        <dbReference type="ARBA" id="ARBA00022729"/>
    </source>
</evidence>
<name>A0A0B7B7N0_9EUPU</name>
<dbReference type="AlphaFoldDB" id="A0A0B7B7N0"/>
<keyword evidence="5" id="KW-0521">NADP</keyword>
<dbReference type="EMBL" id="HACG01042479">
    <property type="protein sequence ID" value="CEK89344.1"/>
    <property type="molecule type" value="Transcribed_RNA"/>
</dbReference>
<gene>
    <name evidence="8" type="primary">ORF170381</name>
</gene>
<keyword evidence="7" id="KW-0812">Transmembrane</keyword>
<accession>A0A0B7B7N0</accession>
<keyword evidence="7" id="KW-1133">Transmembrane helix</keyword>
<evidence type="ECO:0008006" key="9">
    <source>
        <dbReference type="Google" id="ProtNLM"/>
    </source>
</evidence>
<evidence type="ECO:0000256" key="2">
    <source>
        <dbReference type="ARBA" id="ARBA00022630"/>
    </source>
</evidence>
<sequence>MAVSQIVTTALGFVASNPTLFIVGLLLQVLAYVLYSFLYSGKKGANPLQNDKRRPPEPFVYDIRSRDVILKDRFKPAKVPDNLDVIIIGSGIGGLAAGVLLSRVGKKVLILEQHDQAGGCCHSFIEKGFEFDTGIHYIGELQDGSPYRVLLDQLTGGQLRWVKMADAFDTVAVGEPSKAKLYPMKAGPGFYQNLIDQFPTEKDAILKYRDLVQDAAGSFISVVILKLLPRRLVSFLVKTGLPRLVMTFFRKGYATRTVQEVLDELTNNQELKLVLCYIYGDYGLAPRDAPFALHAAIVAHYQDGAYYPVNGSSEIAYHMIKEIHKGGGKVLVQSSVSQILCDSDGTAVGVRVGKNELDIHAKYIISNAGVVNTFQKLLPEKVAKASNVYPLIEKVGQSYAFITAFIGVEGSAAELNLPEGNIWWHDGQDINTLLDSYLNLRADELESANIPFAFISFPSSKDPEWDKKFPGKSSILSVTLAKWDWFKEWKDEKLRHRGDRYEDLKDLFGKKMWQQCVDLFPLIDGKKVYMEVGTPVTNQHYLACPKGEMYGLDQRASRFSLEVIGTLRQDTDIKGLYMTGQDTFSCGFIGAFVSGVFCTSKILNRDVYEDLNQLTKHITEDHSATNGVSHKKNE</sequence>
<keyword evidence="3" id="KW-0732">Signal</keyword>
<evidence type="ECO:0000313" key="8">
    <source>
        <dbReference type="EMBL" id="CEK89344.1"/>
    </source>
</evidence>
<dbReference type="Gene3D" id="3.50.50.60">
    <property type="entry name" value="FAD/NAD(P)-binding domain"/>
    <property type="match status" value="2"/>
</dbReference>
<evidence type="ECO:0000256" key="1">
    <source>
        <dbReference type="ARBA" id="ARBA00005855"/>
    </source>
</evidence>
<keyword evidence="6" id="KW-0520">NAD</keyword>
<dbReference type="InterPro" id="IPR052206">
    <property type="entry name" value="Retinol_saturase"/>
</dbReference>
<protein>
    <recommendedName>
        <fullName evidence="9">Amine oxidase domain-containing protein</fullName>
    </recommendedName>
</protein>
<dbReference type="SUPFAM" id="SSF51905">
    <property type="entry name" value="FAD/NAD(P)-binding domain"/>
    <property type="match status" value="1"/>
</dbReference>
<dbReference type="InterPro" id="IPR036188">
    <property type="entry name" value="FAD/NAD-bd_sf"/>
</dbReference>
<evidence type="ECO:0000256" key="6">
    <source>
        <dbReference type="ARBA" id="ARBA00023027"/>
    </source>
</evidence>
<keyword evidence="4" id="KW-0274">FAD</keyword>
<keyword evidence="7" id="KW-0472">Membrane</keyword>
<keyword evidence="2" id="KW-0285">Flavoprotein</keyword>
<organism evidence="8">
    <name type="scientific">Arion vulgaris</name>
    <dbReference type="NCBI Taxonomy" id="1028688"/>
    <lineage>
        <taxon>Eukaryota</taxon>
        <taxon>Metazoa</taxon>
        <taxon>Spiralia</taxon>
        <taxon>Lophotrochozoa</taxon>
        <taxon>Mollusca</taxon>
        <taxon>Gastropoda</taxon>
        <taxon>Heterobranchia</taxon>
        <taxon>Euthyneura</taxon>
        <taxon>Panpulmonata</taxon>
        <taxon>Eupulmonata</taxon>
        <taxon>Stylommatophora</taxon>
        <taxon>Helicina</taxon>
        <taxon>Arionoidea</taxon>
        <taxon>Arionidae</taxon>
        <taxon>Arion</taxon>
    </lineage>
</organism>
<dbReference type="PANTHER" id="PTHR46091:SF3">
    <property type="entry name" value="AMINE OXIDASE DOMAIN-CONTAINING PROTEIN"/>
    <property type="match status" value="1"/>
</dbReference>
<evidence type="ECO:0000256" key="4">
    <source>
        <dbReference type="ARBA" id="ARBA00022827"/>
    </source>
</evidence>
<feature type="transmembrane region" description="Helical" evidence="7">
    <location>
        <begin position="20"/>
        <end position="39"/>
    </location>
</feature>
<dbReference type="PANTHER" id="PTHR46091">
    <property type="entry name" value="BLR7054 PROTEIN"/>
    <property type="match status" value="1"/>
</dbReference>
<evidence type="ECO:0000256" key="7">
    <source>
        <dbReference type="SAM" id="Phobius"/>
    </source>
</evidence>